<dbReference type="EMBL" id="JAWQEG010004872">
    <property type="protein sequence ID" value="KAK3859909.1"/>
    <property type="molecule type" value="Genomic_DNA"/>
</dbReference>
<dbReference type="GO" id="GO:0008374">
    <property type="term" value="F:O-acyltransferase activity"/>
    <property type="evidence" value="ECO:0007669"/>
    <property type="project" value="InterPro"/>
</dbReference>
<evidence type="ECO:0000313" key="4">
    <source>
        <dbReference type="Proteomes" id="UP001286313"/>
    </source>
</evidence>
<dbReference type="Proteomes" id="UP001286313">
    <property type="component" value="Unassembled WGS sequence"/>
</dbReference>
<sequence>MRVVLLSLVIQEFLTLGHSASSHLIPPVILVPGDGGCQIEARVDSTFTNTHPHCHLKPHQWVNVWFESGFIVAPKDEDFRCWLDYIALVYNNTTRHTTSQPGVETRVPGFGNTTTVETLNPELTSFISFRYLADMVEALVHTLGYQRGHTVRAAPYDFRKAPNEQAEYLTRLQTLIEDTYQSTGGRRVVLAAHSLGGSLVLYFLTHQPQEWKDRYLEALVTLSGAWGGGVKAVKVYAAGDNLGSTYIDPLKIRAEQRSTPSLAFLLPSRDLWSPEEVIVTTKTNNYTAHSFREFLGSLKLPDAYNMYLDTRDLLKGAPPPGVPIYCLYGVGIPTVEKLTYTDEDSFPNHPTLTYGDGDGTLNIRSAELCKKWVGKQKEPVVVKAFPKVEHMEIVTSRKIINYFLDLLKGIMERNEEEWRKRSPDYDGGKPGESMCQAKHKR</sequence>
<dbReference type="GO" id="GO:0006629">
    <property type="term" value="P:lipid metabolic process"/>
    <property type="evidence" value="ECO:0007669"/>
    <property type="project" value="InterPro"/>
</dbReference>
<gene>
    <name evidence="3" type="ORF">Pcinc_034009</name>
</gene>
<feature type="compositionally biased region" description="Basic and acidic residues" evidence="1">
    <location>
        <begin position="417"/>
        <end position="429"/>
    </location>
</feature>
<protein>
    <recommendedName>
        <fullName evidence="5">Group XV phospholipase A2</fullName>
    </recommendedName>
</protein>
<dbReference type="InterPro" id="IPR003386">
    <property type="entry name" value="LACT/PDAT_acylTrfase"/>
</dbReference>
<proteinExistence type="predicted"/>
<feature type="chain" id="PRO_5042136008" description="Group XV phospholipase A2" evidence="2">
    <location>
        <begin position="20"/>
        <end position="441"/>
    </location>
</feature>
<evidence type="ECO:0000256" key="2">
    <source>
        <dbReference type="SAM" id="SignalP"/>
    </source>
</evidence>
<keyword evidence="4" id="KW-1185">Reference proteome</keyword>
<feature type="signal peptide" evidence="2">
    <location>
        <begin position="1"/>
        <end position="19"/>
    </location>
</feature>
<feature type="region of interest" description="Disordered" evidence="1">
    <location>
        <begin position="417"/>
        <end position="441"/>
    </location>
</feature>
<dbReference type="Gene3D" id="3.40.50.1820">
    <property type="entry name" value="alpha/beta hydrolase"/>
    <property type="match status" value="2"/>
</dbReference>
<comment type="caution">
    <text evidence="3">The sequence shown here is derived from an EMBL/GenBank/DDBJ whole genome shotgun (WGS) entry which is preliminary data.</text>
</comment>
<accession>A0AAE1ER30</accession>
<evidence type="ECO:0008006" key="5">
    <source>
        <dbReference type="Google" id="ProtNLM"/>
    </source>
</evidence>
<dbReference type="SUPFAM" id="SSF53474">
    <property type="entry name" value="alpha/beta-Hydrolases"/>
    <property type="match status" value="1"/>
</dbReference>
<dbReference type="PANTHER" id="PTHR11440">
    <property type="entry name" value="LECITHIN-CHOLESTEROL ACYLTRANSFERASE-RELATED"/>
    <property type="match status" value="1"/>
</dbReference>
<name>A0AAE1ER30_PETCI</name>
<evidence type="ECO:0000256" key="1">
    <source>
        <dbReference type="SAM" id="MobiDB-lite"/>
    </source>
</evidence>
<dbReference type="AlphaFoldDB" id="A0AAE1ER30"/>
<dbReference type="InterPro" id="IPR029058">
    <property type="entry name" value="AB_hydrolase_fold"/>
</dbReference>
<dbReference type="Pfam" id="PF02450">
    <property type="entry name" value="LCAT"/>
    <property type="match status" value="2"/>
</dbReference>
<reference evidence="3" key="1">
    <citation type="submission" date="2023-10" db="EMBL/GenBank/DDBJ databases">
        <title>Genome assemblies of two species of porcelain crab, Petrolisthes cinctipes and Petrolisthes manimaculis (Anomura: Porcellanidae).</title>
        <authorList>
            <person name="Angst P."/>
        </authorList>
    </citation>
    <scope>NUCLEOTIDE SEQUENCE</scope>
    <source>
        <strain evidence="3">PB745_01</strain>
        <tissue evidence="3">Gill</tissue>
    </source>
</reference>
<organism evidence="3 4">
    <name type="scientific">Petrolisthes cinctipes</name>
    <name type="common">Flat porcelain crab</name>
    <dbReference type="NCBI Taxonomy" id="88211"/>
    <lineage>
        <taxon>Eukaryota</taxon>
        <taxon>Metazoa</taxon>
        <taxon>Ecdysozoa</taxon>
        <taxon>Arthropoda</taxon>
        <taxon>Crustacea</taxon>
        <taxon>Multicrustacea</taxon>
        <taxon>Malacostraca</taxon>
        <taxon>Eumalacostraca</taxon>
        <taxon>Eucarida</taxon>
        <taxon>Decapoda</taxon>
        <taxon>Pleocyemata</taxon>
        <taxon>Anomura</taxon>
        <taxon>Galatheoidea</taxon>
        <taxon>Porcellanidae</taxon>
        <taxon>Petrolisthes</taxon>
    </lineage>
</organism>
<keyword evidence="2" id="KW-0732">Signal</keyword>
<evidence type="ECO:0000313" key="3">
    <source>
        <dbReference type="EMBL" id="KAK3859909.1"/>
    </source>
</evidence>